<evidence type="ECO:0000313" key="1">
    <source>
        <dbReference type="EMBL" id="URN15275.1"/>
    </source>
</evidence>
<proteinExistence type="predicted"/>
<protein>
    <submittedName>
        <fullName evidence="1">Uncharacterized protein</fullName>
    </submittedName>
</protein>
<dbReference type="Proteomes" id="UP001056383">
    <property type="component" value="Chromosome"/>
</dbReference>
<reference evidence="1" key="1">
    <citation type="submission" date="2022-04" db="EMBL/GenBank/DDBJ databases">
        <title>Systematic whole-genome sequencing reveals an unexpected diversity among actinomycetoma pathogens and provides insights into their antibacterial susceptibilities.</title>
        <authorList>
            <person name="Watson A.K."/>
            <person name="Kepplinger B."/>
            <person name="Bakhiet S.M."/>
            <person name="Mhmoud N.A."/>
            <person name="Chapman J."/>
            <person name="Allenby N."/>
            <person name="Mickiewicz K."/>
            <person name="Goodfellow M."/>
            <person name="Fahal A.H."/>
            <person name="Errington J."/>
        </authorList>
    </citation>
    <scope>NUCLEOTIDE SEQUENCE</scope>
    <source>
        <strain evidence="1">SD 504</strain>
    </source>
</reference>
<gene>
    <name evidence="1" type="ORF">MW084_04190</name>
</gene>
<keyword evidence="2" id="KW-1185">Reference proteome</keyword>
<evidence type="ECO:0000313" key="2">
    <source>
        <dbReference type="Proteomes" id="UP001056383"/>
    </source>
</evidence>
<name>A0ABY4TAL6_9ACTN</name>
<organism evidence="1 2">
    <name type="scientific">Streptomyces sudanensis</name>
    <dbReference type="NCBI Taxonomy" id="436397"/>
    <lineage>
        <taxon>Bacteria</taxon>
        <taxon>Bacillati</taxon>
        <taxon>Actinomycetota</taxon>
        <taxon>Actinomycetes</taxon>
        <taxon>Kitasatosporales</taxon>
        <taxon>Streptomycetaceae</taxon>
        <taxon>Streptomyces</taxon>
    </lineage>
</organism>
<accession>A0ABY4TAL6</accession>
<dbReference type="RefSeq" id="WP_158684297.1">
    <property type="nucleotide sequence ID" value="NZ_CP095474.1"/>
</dbReference>
<sequence length="85" mass="9175">MRLGIDRANTKRLMEKVAEPNPEFQLGEVHALLAALASAPVMMPSQEAFYIRIGFFQENVLALAGGLIKAIEEMSDSAVDPSEGA</sequence>
<dbReference type="EMBL" id="CP095474">
    <property type="protein sequence ID" value="URN15275.1"/>
    <property type="molecule type" value="Genomic_DNA"/>
</dbReference>